<dbReference type="GO" id="GO:0015934">
    <property type="term" value="C:large ribosomal subunit"/>
    <property type="evidence" value="ECO:0007669"/>
    <property type="project" value="UniProtKB-UniRule"/>
</dbReference>
<dbReference type="InterPro" id="IPR005824">
    <property type="entry name" value="KOW"/>
</dbReference>
<dbReference type="SUPFAM" id="SSF50104">
    <property type="entry name" value="Translation proteins SH3-like domain"/>
    <property type="match status" value="1"/>
</dbReference>
<evidence type="ECO:0000259" key="7">
    <source>
        <dbReference type="SMART" id="SM00739"/>
    </source>
</evidence>
<feature type="region of interest" description="Disordered" evidence="6">
    <location>
        <begin position="95"/>
        <end position="127"/>
    </location>
</feature>
<comment type="caution">
    <text evidence="8">The sequence shown here is derived from an EMBL/GenBank/DDBJ whole genome shotgun (WGS) entry which is preliminary data.</text>
</comment>
<dbReference type="GO" id="GO:0006412">
    <property type="term" value="P:translation"/>
    <property type="evidence" value="ECO:0007669"/>
    <property type="project" value="UniProtKB-UniRule"/>
</dbReference>
<reference evidence="8 9" key="1">
    <citation type="journal article" date="2019" name="Front. Microbiol.">
        <title>Ammonia Oxidation by the Arctic Terrestrial Thaumarchaeote Candidatus Nitrosocosmicus arcticus Is Stimulated by Increasing Temperatures.</title>
        <authorList>
            <person name="Alves R.J.E."/>
            <person name="Kerou M."/>
            <person name="Zappe A."/>
            <person name="Bittner R."/>
            <person name="Abby S.S."/>
            <person name="Schmidt H.A."/>
            <person name="Pfeifer K."/>
            <person name="Schleper C."/>
        </authorList>
    </citation>
    <scope>NUCLEOTIDE SEQUENCE [LARGE SCALE GENOMIC DNA]</scope>
    <source>
        <strain evidence="8 9">Kfb</strain>
    </source>
</reference>
<dbReference type="InterPro" id="IPR005756">
    <property type="entry name" value="Ribosomal_uL24_euk/arc"/>
</dbReference>
<evidence type="ECO:0000256" key="2">
    <source>
        <dbReference type="ARBA" id="ARBA00022980"/>
    </source>
</evidence>
<dbReference type="Proteomes" id="UP000315289">
    <property type="component" value="Unassembled WGS sequence"/>
</dbReference>
<dbReference type="RefSeq" id="WP_144732818.1">
    <property type="nucleotide sequence ID" value="NZ_ML675587.1"/>
</dbReference>
<dbReference type="CDD" id="cd06089">
    <property type="entry name" value="KOW_RPL26"/>
    <property type="match status" value="1"/>
</dbReference>
<organism evidence="8 9">
    <name type="scientific">Candidatus Nitrosocosmicus arcticus</name>
    <dbReference type="NCBI Taxonomy" id="2035267"/>
    <lineage>
        <taxon>Archaea</taxon>
        <taxon>Nitrososphaerota</taxon>
        <taxon>Nitrososphaeria</taxon>
        <taxon>Nitrososphaerales</taxon>
        <taxon>Nitrososphaeraceae</taxon>
        <taxon>Candidatus Nitrosocosmicus</taxon>
    </lineage>
</organism>
<protein>
    <recommendedName>
        <fullName evidence="4 5">50S ribosomal protein L24</fullName>
    </recommendedName>
</protein>
<dbReference type="SMART" id="SM00739">
    <property type="entry name" value="KOW"/>
    <property type="match status" value="1"/>
</dbReference>
<gene>
    <name evidence="8" type="primary">rpl24p</name>
    <name evidence="8" type="ORF">NARC_110117</name>
</gene>
<evidence type="ECO:0000256" key="1">
    <source>
        <dbReference type="ARBA" id="ARBA00010618"/>
    </source>
</evidence>
<name>A0A557STJ8_9ARCH</name>
<dbReference type="EMBL" id="VOAH01000011">
    <property type="protein sequence ID" value="TVP39905.1"/>
    <property type="molecule type" value="Genomic_DNA"/>
</dbReference>
<dbReference type="PROSITE" id="PS01108">
    <property type="entry name" value="RIBOSOMAL_L24"/>
    <property type="match status" value="1"/>
</dbReference>
<keyword evidence="3" id="KW-0687">Ribonucleoprotein</keyword>
<evidence type="ECO:0000313" key="9">
    <source>
        <dbReference type="Proteomes" id="UP000315289"/>
    </source>
</evidence>
<keyword evidence="2 8" id="KW-0689">Ribosomal protein</keyword>
<dbReference type="InterPro" id="IPR014722">
    <property type="entry name" value="Rib_uL2_dom2"/>
</dbReference>
<accession>A0A557STJ8</accession>
<sequence length="127" mass="14712">MSEKKMKRKSNNICSNLSNNLKKEYNRRSLRIVKGDSVKIMRGEYKGVEGKVEKLNTLKGRLSIEGVQREKIKGGQVKVQIHASNVRITSLHLDDKYRKNKIGNQEQINKSSRKQTMKTPEKNEEKK</sequence>
<feature type="domain" description="KOW" evidence="7">
    <location>
        <begin position="31"/>
        <end position="58"/>
    </location>
</feature>
<dbReference type="GO" id="GO:0003723">
    <property type="term" value="F:RNA binding"/>
    <property type="evidence" value="ECO:0007669"/>
    <property type="project" value="InterPro"/>
</dbReference>
<dbReference type="NCBIfam" id="TIGR01080">
    <property type="entry name" value="rplX_A_E"/>
    <property type="match status" value="1"/>
</dbReference>
<evidence type="ECO:0000313" key="8">
    <source>
        <dbReference type="EMBL" id="TVP39905.1"/>
    </source>
</evidence>
<dbReference type="InterPro" id="IPR005825">
    <property type="entry name" value="Ribosomal_uL24_CS"/>
</dbReference>
<proteinExistence type="inferred from homology"/>
<evidence type="ECO:0000256" key="5">
    <source>
        <dbReference type="NCBIfam" id="TIGR01080"/>
    </source>
</evidence>
<dbReference type="AlphaFoldDB" id="A0A557STJ8"/>
<dbReference type="GO" id="GO:0003735">
    <property type="term" value="F:structural constituent of ribosome"/>
    <property type="evidence" value="ECO:0007669"/>
    <property type="project" value="UniProtKB-UniRule"/>
</dbReference>
<dbReference type="Pfam" id="PF00467">
    <property type="entry name" value="KOW"/>
    <property type="match status" value="1"/>
</dbReference>
<dbReference type="Pfam" id="PF16906">
    <property type="entry name" value="Ribosomal_L26"/>
    <property type="match status" value="1"/>
</dbReference>
<evidence type="ECO:0000256" key="6">
    <source>
        <dbReference type="SAM" id="MobiDB-lite"/>
    </source>
</evidence>
<evidence type="ECO:0000256" key="4">
    <source>
        <dbReference type="ARBA" id="ARBA00035478"/>
    </source>
</evidence>
<dbReference type="InterPro" id="IPR041988">
    <property type="entry name" value="Ribosomal_uL24_KOW"/>
</dbReference>
<keyword evidence="9" id="KW-1185">Reference proteome</keyword>
<evidence type="ECO:0000256" key="3">
    <source>
        <dbReference type="ARBA" id="ARBA00023274"/>
    </source>
</evidence>
<dbReference type="PANTHER" id="PTHR11143">
    <property type="entry name" value="60S RIBOSOMAL PROTEIN L26 FAMILY MEMBER"/>
    <property type="match status" value="1"/>
</dbReference>
<dbReference type="InterPro" id="IPR008991">
    <property type="entry name" value="Translation_prot_SH3-like_sf"/>
</dbReference>
<dbReference type="Gene3D" id="2.30.30.30">
    <property type="match status" value="1"/>
</dbReference>
<dbReference type="OrthoDB" id="10899at2157"/>
<comment type="similarity">
    <text evidence="1">Belongs to the universal ribosomal protein uL24 family.</text>
</comment>